<dbReference type="GeneID" id="300656087"/>
<dbReference type="RefSeq" id="WP_160587161.1">
    <property type="nucleotide sequence ID" value="NZ_BMHN01000001.1"/>
</dbReference>
<dbReference type="OrthoDB" id="8448172at2"/>
<gene>
    <name evidence="1" type="ORF">GTQ45_05445</name>
</gene>
<dbReference type="Proteomes" id="UP000470384">
    <property type="component" value="Unassembled WGS sequence"/>
</dbReference>
<evidence type="ECO:0000313" key="2">
    <source>
        <dbReference type="Proteomes" id="UP000470384"/>
    </source>
</evidence>
<sequence length="203" mass="22241">MTADFDEEDLPSGTELEELESELPALARIRRFATAATRVDWFAHVGEHPGPRTMDMAEHYADALGFPDARVALVTDWAEAAAAAETLDFDAAAWEMEEQLRAALTMDALDRLSEDALQVALTHVAATVHEPITTSVDEALAIWDERPDELRDLAVGSAIQACHQAALVLAAEAEEDHPFALRFRLFEGGRWPIGIAGLSFNLF</sequence>
<protein>
    <submittedName>
        <fullName evidence="1">Uncharacterized protein</fullName>
    </submittedName>
</protein>
<dbReference type="AlphaFoldDB" id="A0A845QAR9"/>
<proteinExistence type="predicted"/>
<name>A0A845QAR9_9HYPH</name>
<keyword evidence="2" id="KW-1185">Reference proteome</keyword>
<evidence type="ECO:0000313" key="1">
    <source>
        <dbReference type="EMBL" id="NBG95171.1"/>
    </source>
</evidence>
<organism evidence="1 2">
    <name type="scientific">Pyruvatibacter mobilis</name>
    <dbReference type="NCBI Taxonomy" id="1712261"/>
    <lineage>
        <taxon>Bacteria</taxon>
        <taxon>Pseudomonadati</taxon>
        <taxon>Pseudomonadota</taxon>
        <taxon>Alphaproteobacteria</taxon>
        <taxon>Hyphomicrobiales</taxon>
        <taxon>Parvibaculaceae</taxon>
        <taxon>Pyruvatibacter</taxon>
    </lineage>
</organism>
<dbReference type="EMBL" id="WXYQ01000004">
    <property type="protein sequence ID" value="NBG95171.1"/>
    <property type="molecule type" value="Genomic_DNA"/>
</dbReference>
<comment type="caution">
    <text evidence="1">The sequence shown here is derived from an EMBL/GenBank/DDBJ whole genome shotgun (WGS) entry which is preliminary data.</text>
</comment>
<reference evidence="1 2" key="1">
    <citation type="journal article" date="2016" name="Int. J. Syst. Evol. Microbiol.">
        <title>Pyruvatibacter mobilis gen. nov., sp. nov., a marine bacterium from the culture broth of Picochlorum sp. 122.</title>
        <authorList>
            <person name="Wang G."/>
            <person name="Tang M."/>
            <person name="Wu H."/>
            <person name="Dai S."/>
            <person name="Li T."/>
            <person name="Chen C."/>
            <person name="He H."/>
            <person name="Fan J."/>
            <person name="Xiang W."/>
            <person name="Li X."/>
        </authorList>
    </citation>
    <scope>NUCLEOTIDE SEQUENCE [LARGE SCALE GENOMIC DNA]</scope>
    <source>
        <strain evidence="1 2">GYP-11</strain>
    </source>
</reference>
<accession>A0A845QAR9</accession>